<gene>
    <name evidence="2" type="ORF">KC19_2G176500</name>
</gene>
<proteinExistence type="predicted"/>
<dbReference type="AlphaFoldDB" id="A0A8T0IV46"/>
<dbReference type="InterPro" id="IPR038920">
    <property type="entry name" value="At3g05675-like"/>
</dbReference>
<dbReference type="EMBL" id="CM026422">
    <property type="protein sequence ID" value="KAG0587600.1"/>
    <property type="molecule type" value="Genomic_DNA"/>
</dbReference>
<protein>
    <submittedName>
        <fullName evidence="2">Uncharacterized protein</fullName>
    </submittedName>
</protein>
<name>A0A8T0IV46_CERPU</name>
<evidence type="ECO:0000313" key="3">
    <source>
        <dbReference type="Proteomes" id="UP000822688"/>
    </source>
</evidence>
<comment type="caution">
    <text evidence="2">The sequence shown here is derived from an EMBL/GenBank/DDBJ whole genome shotgun (WGS) entry which is preliminary data.</text>
</comment>
<reference evidence="2" key="1">
    <citation type="submission" date="2020-06" db="EMBL/GenBank/DDBJ databases">
        <title>WGS assembly of Ceratodon purpureus strain R40.</title>
        <authorList>
            <person name="Carey S.B."/>
            <person name="Jenkins J."/>
            <person name="Shu S."/>
            <person name="Lovell J.T."/>
            <person name="Sreedasyam A."/>
            <person name="Maumus F."/>
            <person name="Tiley G.P."/>
            <person name="Fernandez-Pozo N."/>
            <person name="Barry K."/>
            <person name="Chen C."/>
            <person name="Wang M."/>
            <person name="Lipzen A."/>
            <person name="Daum C."/>
            <person name="Saski C.A."/>
            <person name="Payton A.C."/>
            <person name="Mcbreen J.C."/>
            <person name="Conrad R.E."/>
            <person name="Kollar L.M."/>
            <person name="Olsson S."/>
            <person name="Huttunen S."/>
            <person name="Landis J.B."/>
            <person name="Wickett N.J."/>
            <person name="Johnson M.G."/>
            <person name="Rensing S.A."/>
            <person name="Grimwood J."/>
            <person name="Schmutz J."/>
            <person name="Mcdaniel S.F."/>
        </authorList>
    </citation>
    <scope>NUCLEOTIDE SEQUENCE</scope>
    <source>
        <strain evidence="2">R40</strain>
    </source>
</reference>
<evidence type="ECO:0000313" key="2">
    <source>
        <dbReference type="EMBL" id="KAG0587600.1"/>
    </source>
</evidence>
<keyword evidence="3" id="KW-1185">Reference proteome</keyword>
<organism evidence="2 3">
    <name type="scientific">Ceratodon purpureus</name>
    <name type="common">Fire moss</name>
    <name type="synonym">Dicranum purpureum</name>
    <dbReference type="NCBI Taxonomy" id="3225"/>
    <lineage>
        <taxon>Eukaryota</taxon>
        <taxon>Viridiplantae</taxon>
        <taxon>Streptophyta</taxon>
        <taxon>Embryophyta</taxon>
        <taxon>Bryophyta</taxon>
        <taxon>Bryophytina</taxon>
        <taxon>Bryopsida</taxon>
        <taxon>Dicranidae</taxon>
        <taxon>Pseudoditrichales</taxon>
        <taxon>Ditrichaceae</taxon>
        <taxon>Ceratodon</taxon>
    </lineage>
</organism>
<dbReference type="PANTHER" id="PTHR31060:SF37">
    <property type="entry name" value="BTB DOMAIN-CONTAINING PROTEIN"/>
    <property type="match status" value="1"/>
</dbReference>
<dbReference type="Proteomes" id="UP000822688">
    <property type="component" value="Chromosome 2"/>
</dbReference>
<accession>A0A8T0IV46</accession>
<feature type="region of interest" description="Disordered" evidence="1">
    <location>
        <begin position="463"/>
        <end position="514"/>
    </location>
</feature>
<sequence>MQTLLLLERYRGVDPGVSLRGWAVRSAELAMEEQQVTVWSGGLMWCGGLNKGQDVTVFLERNALSVSGSQEEEKKEVLAVLKVHSSQLSDCSKYFETCLSERWRKPSGSASSAVELALEVHADVACYTDCFSRMYSSFRKDFGEVKDSLELLKVASQIEYHELMDLISRYLSGIPWSEEDERRIREYAASPDFPRNHAEDLVCRLGLQVVEEDCQRKMCDMIQQSIRSALGFWDPMSSLEFSRNFIEEMIEGIRPETSNSEFAKTLVSIVTKEAKEKFLEVESNCQEVSEVFEVEDFSEHINDMCWIMNLLLSAGVAEELVQCLLHLETFRNYLVSAASRFNNGLSRDETVKNEGFSMTMLVLTMYQEVVDGRLLLKTPERVALVEKWHMVLEAYLEKQDYEDATRCLFLTLPFEEQIEHIHLRREDYVDARSLATLVRKNWATMEGKKIWSAIEDQSMQDLSTNNGKSAAVETPIGDEESRPNAKSKRKKPLGRQVRPQVQGDTRGQVRLPSS</sequence>
<dbReference type="PANTHER" id="PTHR31060">
    <property type="entry name" value="OSJNBA0011J08.25 PROTEIN-RELATED"/>
    <property type="match status" value="1"/>
</dbReference>
<evidence type="ECO:0000256" key="1">
    <source>
        <dbReference type="SAM" id="MobiDB-lite"/>
    </source>
</evidence>